<dbReference type="InterPro" id="IPR029033">
    <property type="entry name" value="His_PPase_superfam"/>
</dbReference>
<dbReference type="SUPFAM" id="SSF53254">
    <property type="entry name" value="Phosphoglycerate mutase-like"/>
    <property type="match status" value="1"/>
</dbReference>
<name>A0A0U2XMK6_9BACT</name>
<proteinExistence type="predicted"/>
<protein>
    <submittedName>
        <fullName evidence="1">Putative phosphoglycerate mutase-like protein</fullName>
    </submittedName>
</protein>
<dbReference type="PANTHER" id="PTHR48100:SF1">
    <property type="entry name" value="HISTIDINE PHOSPHATASE FAMILY PROTEIN-RELATED"/>
    <property type="match status" value="1"/>
</dbReference>
<dbReference type="Gene3D" id="3.40.50.1240">
    <property type="entry name" value="Phosphoglycerate mutase-like"/>
    <property type="match status" value="1"/>
</dbReference>
<dbReference type="GO" id="GO:0016791">
    <property type="term" value="F:phosphatase activity"/>
    <property type="evidence" value="ECO:0007669"/>
    <property type="project" value="TreeGrafter"/>
</dbReference>
<reference evidence="1" key="1">
    <citation type="journal article" date="2016" name="ISME J.">
        <title>Functional metagenomic screen reveals new and diverse microbial rhodopsins.</title>
        <authorList>
            <person name="Pushkarev A."/>
            <person name="Beja O."/>
        </authorList>
    </citation>
    <scope>NUCLEOTIDE SEQUENCE</scope>
</reference>
<organism evidence="1">
    <name type="scientific">uncultured bacterium EIL80B09</name>
    <dbReference type="NCBI Taxonomy" id="1768206"/>
    <lineage>
        <taxon>Bacteria</taxon>
        <taxon>environmental samples</taxon>
    </lineage>
</organism>
<dbReference type="InterPro" id="IPR050275">
    <property type="entry name" value="PGM_Phosphatase"/>
</dbReference>
<dbReference type="AlphaFoldDB" id="A0A0U2XMK6"/>
<sequence>MKNIYCIRHGLALHNVLGQEIGSKAYFLEKCFDAPLVDKGILQAKELGKKWDNLDKIQKVFVSPLTRTLQTAENIFKDKFGLKIIALDGIKEFPQGMETCNKRRERKELESNFKRIDFSELDSDTDQMWREDRFETIEELEQRIEDFKNFLTKLDDDNIAVVSHSSYLKQMLFGKIGDDSNQLNHCHPYKFDISK</sequence>
<dbReference type="PANTHER" id="PTHR48100">
    <property type="entry name" value="BROAD-SPECIFICITY PHOSPHATASE YOR283W-RELATED"/>
    <property type="match status" value="1"/>
</dbReference>
<dbReference type="EMBL" id="KT201086">
    <property type="protein sequence ID" value="ALS56075.1"/>
    <property type="molecule type" value="Genomic_DNA"/>
</dbReference>
<dbReference type="GO" id="GO:0005737">
    <property type="term" value="C:cytoplasm"/>
    <property type="evidence" value="ECO:0007669"/>
    <property type="project" value="TreeGrafter"/>
</dbReference>
<dbReference type="Pfam" id="PF00300">
    <property type="entry name" value="His_Phos_1"/>
    <property type="match status" value="1"/>
</dbReference>
<dbReference type="SMART" id="SM00855">
    <property type="entry name" value="PGAM"/>
    <property type="match status" value="1"/>
</dbReference>
<dbReference type="InterPro" id="IPR013078">
    <property type="entry name" value="His_Pase_superF_clade-1"/>
</dbReference>
<evidence type="ECO:0000313" key="1">
    <source>
        <dbReference type="EMBL" id="ALS56075.1"/>
    </source>
</evidence>
<dbReference type="CDD" id="cd07067">
    <property type="entry name" value="HP_PGM_like"/>
    <property type="match status" value="1"/>
</dbReference>
<accession>A0A0U2XMK6</accession>